<comment type="caution">
    <text evidence="5">The sequence shown here is derived from an EMBL/GenBank/DDBJ whole genome shotgun (WGS) entry which is preliminary data.</text>
</comment>
<evidence type="ECO:0000256" key="3">
    <source>
        <dbReference type="SAM" id="MobiDB-lite"/>
    </source>
</evidence>
<evidence type="ECO:0000256" key="1">
    <source>
        <dbReference type="ARBA" id="ARBA00022603"/>
    </source>
</evidence>
<dbReference type="PRINTS" id="PR00507">
    <property type="entry name" value="N12N6MTFRASE"/>
</dbReference>
<keyword evidence="5" id="KW-0347">Helicase</keyword>
<protein>
    <submittedName>
        <fullName evidence="5">Helicase, Snf2 family</fullName>
    </submittedName>
</protein>
<dbReference type="RefSeq" id="WP_004907666.1">
    <property type="nucleotide sequence ID" value="NZ_ASYZ01000033.1"/>
</dbReference>
<dbReference type="SUPFAM" id="SSF53335">
    <property type="entry name" value="S-adenosyl-L-methionine-dependent methyltransferases"/>
    <property type="match status" value="1"/>
</dbReference>
<name>S7WUQ3_ACIJU</name>
<evidence type="ECO:0000313" key="5">
    <source>
        <dbReference type="EMBL" id="EPR86865.1"/>
    </source>
</evidence>
<gene>
    <name evidence="5" type="ORF">L292_2099</name>
</gene>
<dbReference type="InterPro" id="IPR002052">
    <property type="entry name" value="DNA_methylase_N6_adenine_CS"/>
</dbReference>
<dbReference type="Pfam" id="PF04851">
    <property type="entry name" value="ResIII"/>
    <property type="match status" value="1"/>
</dbReference>
<dbReference type="SUPFAM" id="SSF52540">
    <property type="entry name" value="P-loop containing nucleoside triphosphate hydrolases"/>
    <property type="match status" value="2"/>
</dbReference>
<dbReference type="InterPro" id="IPR052933">
    <property type="entry name" value="DNA_Protect_Modify"/>
</dbReference>
<dbReference type="PANTHER" id="PTHR41313">
    <property type="entry name" value="ADENINE-SPECIFIC METHYLTRANSFERASE"/>
    <property type="match status" value="1"/>
</dbReference>
<feature type="region of interest" description="Disordered" evidence="3">
    <location>
        <begin position="49"/>
        <end position="131"/>
    </location>
</feature>
<dbReference type="Pfam" id="PF07669">
    <property type="entry name" value="Eco57I"/>
    <property type="match status" value="1"/>
</dbReference>
<dbReference type="EMBL" id="ASYZ01000033">
    <property type="protein sequence ID" value="EPR86865.1"/>
    <property type="molecule type" value="Genomic_DNA"/>
</dbReference>
<feature type="domain" description="Helicase C-terminal" evidence="4">
    <location>
        <begin position="1468"/>
        <end position="1641"/>
    </location>
</feature>
<feature type="compositionally biased region" description="Basic and acidic residues" evidence="3">
    <location>
        <begin position="113"/>
        <end position="126"/>
    </location>
</feature>
<feature type="compositionally biased region" description="Polar residues" evidence="3">
    <location>
        <begin position="49"/>
        <end position="64"/>
    </location>
</feature>
<dbReference type="PATRIC" id="fig|1330047.3.peg.721"/>
<dbReference type="InterPro" id="IPR027417">
    <property type="entry name" value="P-loop_NTPase"/>
</dbReference>
<dbReference type="PROSITE" id="PS00092">
    <property type="entry name" value="N6_MTASE"/>
    <property type="match status" value="1"/>
</dbReference>
<dbReference type="InterPro" id="IPR001650">
    <property type="entry name" value="Helicase_C-like"/>
</dbReference>
<feature type="compositionally biased region" description="Polar residues" evidence="3">
    <location>
        <begin position="99"/>
        <end position="112"/>
    </location>
</feature>
<dbReference type="GO" id="GO:0006304">
    <property type="term" value="P:DNA modification"/>
    <property type="evidence" value="ECO:0007669"/>
    <property type="project" value="InterPro"/>
</dbReference>
<keyword evidence="5" id="KW-0378">Hydrolase</keyword>
<reference evidence="5 6" key="1">
    <citation type="submission" date="2013-05" db="EMBL/GenBank/DDBJ databases">
        <title>Genome assembly of Acinetobacter junii MTCC 11364.</title>
        <authorList>
            <person name="Khatri I."/>
            <person name="Singh N.K."/>
            <person name="Subramanian S."/>
            <person name="Mayilraj S."/>
        </authorList>
    </citation>
    <scope>NUCLEOTIDE SEQUENCE [LARGE SCALE GENOMIC DNA]</scope>
    <source>
        <strain evidence="5 6">MTCC 11364</strain>
    </source>
</reference>
<dbReference type="Pfam" id="PF00271">
    <property type="entry name" value="Helicase_C"/>
    <property type="match status" value="1"/>
</dbReference>
<dbReference type="Proteomes" id="UP000018420">
    <property type="component" value="Unassembled WGS sequence"/>
</dbReference>
<dbReference type="GO" id="GO:0004386">
    <property type="term" value="F:helicase activity"/>
    <property type="evidence" value="ECO:0007669"/>
    <property type="project" value="UniProtKB-KW"/>
</dbReference>
<dbReference type="PANTHER" id="PTHR41313:SF1">
    <property type="entry name" value="DNA METHYLASE ADENINE-SPECIFIC DOMAIN-CONTAINING PROTEIN"/>
    <property type="match status" value="1"/>
</dbReference>
<sequence length="1898" mass="213588">MAKRKTARSKSSVLDNQMSFDFAFSETLETIDSLNDQVDQLDKVDQILLNSNEPKTTGDNSNGIFRSGSEPGRFESSSTGAGSEDDRTSFEDRSDQFTRLENSGSLVTGQSSKVEEPRGGGIHHPDQPIVPATTDRVESIGKQTPTTTFSGSRDTEQSRDTINAINAIIERSKQPKPVIVKEDYIISENELGAGNAKQKYRNNVAAIQLLNTLTDENRLATADEKKVLVQYAGWGGLPEAFDGSNEDWKKQFNELSGLLSPVEYAKARSSTLDAHYTPESVIKAMYKGLDRIGFKGGRILEPSVGIGNFIGFMPEKMRKNSEIIGIELDEISHKICKQLYPLTIQINQGYQDTLVPKKSNDAIIGNPPFGNYNLFDPTCPHLKKLSIHNYFIAKSLETLKPGGVMAFVVSRYFLDAKDSTARNLIAEDAHLLGAIRLPNDTFKQNALTEVTTDIVFFQKKSHSDEVTDKAWIDAIEQFDPDSGQEYTINQYYVENPEQLLGNLKTISGRFGPTVELLSDIDSDLSKRLDNAISILPENVYISNVVDEVEAVNNKVVQPEEPKEHIAQEDLEKYKVGAFFVAPSGKVAKRLPNVLGQIDFEYYQPKNAKAVDRIKGMIEIRDALRGLFKLEQSEHTEQHELDKQRQKLNQSYDRFIRKHGHVSSQSNRLLMREDPEWPLIHALERNYDKGISPETAKKNGVVARQPAAEKADIFFKRVLNPIKNITHVDNAQDALVVSMNETGRVDLNLMARLTQKSTHALIQDLEGIIYHNPAMNLWETKDIYLTGNVKEKLREAEQAALSDKKYQLNVEQLKLVQPADIDAVDISVQLGSTWVPADVVKKFVLDTLKVECKVSYMESLGKWAINIPDFGIDQTLNTVTWGTARYRASDLIEAIVQNKSIQVKDEIGTGSDRKLILNENETNAANQKADEIKQAFVDWIWQDQDRREKLARLYNDRFNTTVATKFDGSHLTLPSASQAIQLRPSQKNGIWRAIQTGGTLFDHVVGAGKTYTCVASAMESKRMGLIRKPMIVVPNHLTLEWKDAFYKLYPNANILVADKTDFIKQNREKFFANVAVGDWDAVIVGHSSFKKIAMPEQTLDKILHEQINDLVDAIARLRAENGDRLSIKEMEKAHKRMSEQLKKRSDTGTKDKAVDFADLGIDALFVDEAHEFKNLFITTSQSRISGLGNIQGSDKAFDLFVKVRYLQEKNQGRGVFFATGTPISNTIAEVFTMQRYMQYNELKKLGIAHFDAWASTFGQVVTGWELDATGVNYRVNSRFSKFQNVPELTSMYRSFADVISIADLHAFAEAEGTRFPIPKLKNGKPTNVVVPRSPEQARFMGIQIALKTDEGDPIVNEHGIQMKTWNRGSIIHRMENLPKDPSIDNPLKITNEARKAGLDFRLINPDADDFEDSKVNVAIQNMFDVWKENAYRRGTQLVFCDLSTPKKVNALESDLPSTNHIPDSEEDADIDSADIEIDMDELLADSPNGKSDKNHFSVYNDIKDKLIKMGIPDHEIKFIHDAKTDIQKAKLFDQVNKGEVRILLGSTAKMGAGTNVQKRLVALHNLDAPWRPSDLEQREGRLLRQGNMFYEADPDGFEVEIFRYATEQTYDSRMWQTIEIKASGIEQFRKGDSLVRVIDDIAGEAANAADMKAAASGNPLILMQVKLASELKKMEAVYNSYNRNKHGLERRIAYLSDWESRMNTRIEKVDQEINHRNSHSTDSLQFLAIASNKMYGKDDMEQIGKIVVNAMKAAIANPKQSEVSVGLYRGAKISVSAMSEGVYFTLTTPYSSERPENLEYIKGQGFNVGGFFTRLNNYFASYEEHKAKVISNGQREQSELESAKIEFAKPFAQLEKLTQLRNDNREIMNELRKVQADDSYVSTFKPKSLEETPKIKLAG</sequence>
<evidence type="ECO:0000256" key="2">
    <source>
        <dbReference type="ARBA" id="ARBA00022679"/>
    </source>
</evidence>
<feature type="compositionally biased region" description="Basic and acidic residues" evidence="3">
    <location>
        <begin position="84"/>
        <end position="98"/>
    </location>
</feature>
<dbReference type="Gene3D" id="3.40.50.300">
    <property type="entry name" value="P-loop containing nucleotide triphosphate hydrolases"/>
    <property type="match status" value="2"/>
</dbReference>
<keyword evidence="5" id="KW-0067">ATP-binding</keyword>
<dbReference type="GO" id="GO:0005524">
    <property type="term" value="F:ATP binding"/>
    <property type="evidence" value="ECO:0007669"/>
    <property type="project" value="InterPro"/>
</dbReference>
<proteinExistence type="predicted"/>
<keyword evidence="2" id="KW-0808">Transferase</keyword>
<dbReference type="InterPro" id="IPR011639">
    <property type="entry name" value="MethylTrfase_TaqI-like_dom"/>
</dbReference>
<keyword evidence="1" id="KW-0489">Methyltransferase</keyword>
<dbReference type="GO" id="GO:0009007">
    <property type="term" value="F:site-specific DNA-methyltransferase (adenine-specific) activity"/>
    <property type="evidence" value="ECO:0007669"/>
    <property type="project" value="UniProtKB-EC"/>
</dbReference>
<organism evidence="5 6">
    <name type="scientific">Acinetobacter junii CIP 107470 = MTCC 11364</name>
    <dbReference type="NCBI Taxonomy" id="1217666"/>
    <lineage>
        <taxon>Bacteria</taxon>
        <taxon>Pseudomonadati</taxon>
        <taxon>Pseudomonadota</taxon>
        <taxon>Gammaproteobacteria</taxon>
        <taxon>Moraxellales</taxon>
        <taxon>Moraxellaceae</taxon>
        <taxon>Acinetobacter</taxon>
    </lineage>
</organism>
<dbReference type="GO" id="GO:0032259">
    <property type="term" value="P:methylation"/>
    <property type="evidence" value="ECO:0007669"/>
    <property type="project" value="UniProtKB-KW"/>
</dbReference>
<evidence type="ECO:0000313" key="6">
    <source>
        <dbReference type="Proteomes" id="UP000018420"/>
    </source>
</evidence>
<accession>S7WUQ3</accession>
<dbReference type="Gene3D" id="3.40.50.150">
    <property type="entry name" value="Vaccinia Virus protein VP39"/>
    <property type="match status" value="1"/>
</dbReference>
<keyword evidence="5" id="KW-0547">Nucleotide-binding</keyword>
<dbReference type="SMART" id="SM00490">
    <property type="entry name" value="HELICc"/>
    <property type="match status" value="1"/>
</dbReference>
<dbReference type="InterPro" id="IPR014001">
    <property type="entry name" value="Helicase_ATP-bd"/>
</dbReference>
<dbReference type="GO" id="GO:0016787">
    <property type="term" value="F:hydrolase activity"/>
    <property type="evidence" value="ECO:0007669"/>
    <property type="project" value="InterPro"/>
</dbReference>
<dbReference type="InterPro" id="IPR006935">
    <property type="entry name" value="Helicase/UvrB_N"/>
</dbReference>
<dbReference type="SMART" id="SM00487">
    <property type="entry name" value="DEXDc"/>
    <property type="match status" value="1"/>
</dbReference>
<evidence type="ECO:0000259" key="4">
    <source>
        <dbReference type="PROSITE" id="PS51194"/>
    </source>
</evidence>
<dbReference type="InterPro" id="IPR029063">
    <property type="entry name" value="SAM-dependent_MTases_sf"/>
</dbReference>
<dbReference type="GO" id="GO:0003677">
    <property type="term" value="F:DNA binding"/>
    <property type="evidence" value="ECO:0007669"/>
    <property type="project" value="InterPro"/>
</dbReference>
<dbReference type="PROSITE" id="PS51194">
    <property type="entry name" value="HELICASE_CTER"/>
    <property type="match status" value="1"/>
</dbReference>